<dbReference type="AlphaFoldDB" id="A0A2G9TBB8"/>
<evidence type="ECO:0000313" key="1">
    <source>
        <dbReference type="EMBL" id="PIO54680.1"/>
    </source>
</evidence>
<name>A0A2G9TBB8_TELCI</name>
<protein>
    <recommendedName>
        <fullName evidence="3">AGC-kinase C-terminal domain-containing protein</fullName>
    </recommendedName>
</protein>
<evidence type="ECO:0000313" key="2">
    <source>
        <dbReference type="Proteomes" id="UP000230423"/>
    </source>
</evidence>
<gene>
    <name evidence="1" type="ORF">TELCIR_23951</name>
</gene>
<reference evidence="1 2" key="1">
    <citation type="submission" date="2015-09" db="EMBL/GenBank/DDBJ databases">
        <title>Draft genome of the parasitic nematode Teladorsagia circumcincta isolate WARC Sus (inbred).</title>
        <authorList>
            <person name="Mitreva M."/>
        </authorList>
    </citation>
    <scope>NUCLEOTIDE SEQUENCE [LARGE SCALE GENOMIC DNA]</scope>
    <source>
        <strain evidence="1 2">S</strain>
    </source>
</reference>
<evidence type="ECO:0008006" key="3">
    <source>
        <dbReference type="Google" id="ProtNLM"/>
    </source>
</evidence>
<proteinExistence type="predicted"/>
<sequence>MIRLGSRDLAELKSHEFFTGIDWENIVNMKPPDTLSSVIPGLEEAEMKSLENMPEPGLDEKALNRLMNLSLMEMGPTKQLSLDSEILDTAVDIP</sequence>
<keyword evidence="2" id="KW-1185">Reference proteome</keyword>
<dbReference type="OrthoDB" id="347657at2759"/>
<feature type="non-terminal residue" evidence="1">
    <location>
        <position position="94"/>
    </location>
</feature>
<organism evidence="1 2">
    <name type="scientific">Teladorsagia circumcincta</name>
    <name type="common">Brown stomach worm</name>
    <name type="synonym">Ostertagia circumcincta</name>
    <dbReference type="NCBI Taxonomy" id="45464"/>
    <lineage>
        <taxon>Eukaryota</taxon>
        <taxon>Metazoa</taxon>
        <taxon>Ecdysozoa</taxon>
        <taxon>Nematoda</taxon>
        <taxon>Chromadorea</taxon>
        <taxon>Rhabditida</taxon>
        <taxon>Rhabditina</taxon>
        <taxon>Rhabditomorpha</taxon>
        <taxon>Strongyloidea</taxon>
        <taxon>Trichostrongylidae</taxon>
        <taxon>Teladorsagia</taxon>
    </lineage>
</organism>
<dbReference type="EMBL" id="KZ393648">
    <property type="protein sequence ID" value="PIO54680.1"/>
    <property type="molecule type" value="Genomic_DNA"/>
</dbReference>
<dbReference type="Proteomes" id="UP000230423">
    <property type="component" value="Unassembled WGS sequence"/>
</dbReference>
<accession>A0A2G9TBB8</accession>